<dbReference type="InterPro" id="IPR021131">
    <property type="entry name" value="Ribosomal_uL15/eL18"/>
</dbReference>
<gene>
    <name evidence="7" type="ORF">TrRE_jg6790</name>
</gene>
<dbReference type="AlphaFoldDB" id="A0A9W7L193"/>
<keyword evidence="8" id="KW-1185">Reference proteome</keyword>
<evidence type="ECO:0000256" key="1">
    <source>
        <dbReference type="ARBA" id="ARBA00007320"/>
    </source>
</evidence>
<reference evidence="7" key="1">
    <citation type="submission" date="2022-07" db="EMBL/GenBank/DDBJ databases">
        <title>Genome analysis of Parmales, a sister group of diatoms, reveals the evolutionary specialization of diatoms from phago-mixotrophs to photoautotrophs.</title>
        <authorList>
            <person name="Ban H."/>
            <person name="Sato S."/>
            <person name="Yoshikawa S."/>
            <person name="Kazumasa Y."/>
            <person name="Nakamura Y."/>
            <person name="Ichinomiya M."/>
            <person name="Saitoh K."/>
            <person name="Sato N."/>
            <person name="Blanc-Mathieu R."/>
            <person name="Endo H."/>
            <person name="Kuwata A."/>
            <person name="Ogata H."/>
        </authorList>
    </citation>
    <scope>NUCLEOTIDE SEQUENCE</scope>
</reference>
<dbReference type="OrthoDB" id="361383at2759"/>
<comment type="caution">
    <text evidence="7">The sequence shown here is derived from an EMBL/GenBank/DDBJ whole genome shotgun (WGS) entry which is preliminary data.</text>
</comment>
<proteinExistence type="inferred from homology"/>
<evidence type="ECO:0000256" key="4">
    <source>
        <dbReference type="SAM" id="MobiDB-lite"/>
    </source>
</evidence>
<keyword evidence="2" id="KW-0689">Ribosomal protein</keyword>
<protein>
    <recommendedName>
        <fullName evidence="6">Large ribosomal subunit protein uL15/eL18 domain-containing protein</fullName>
    </recommendedName>
</protein>
<feature type="region of interest" description="Disordered" evidence="4">
    <location>
        <begin position="93"/>
        <end position="120"/>
    </location>
</feature>
<keyword evidence="3" id="KW-0687">Ribonucleoprotein</keyword>
<dbReference type="NCBIfam" id="TIGR01071">
    <property type="entry name" value="rplO_bact"/>
    <property type="match status" value="1"/>
</dbReference>
<dbReference type="InterPro" id="IPR005749">
    <property type="entry name" value="Ribosomal_uL15_bac-type"/>
</dbReference>
<dbReference type="Pfam" id="PF00828">
    <property type="entry name" value="Ribosomal_L27A"/>
    <property type="match status" value="1"/>
</dbReference>
<dbReference type="InterPro" id="IPR036227">
    <property type="entry name" value="Ribosomal_uL15/eL18_sf"/>
</dbReference>
<dbReference type="Proteomes" id="UP001165082">
    <property type="component" value="Unassembled WGS sequence"/>
</dbReference>
<dbReference type="InterPro" id="IPR030878">
    <property type="entry name" value="Ribosomal_uL15"/>
</dbReference>
<keyword evidence="5" id="KW-0732">Signal</keyword>
<sequence>MRSFFLLALLAVPSAALNLSSKGSFSSTPLPTSPLTSASSPTTMKLFDWKRRQADESSLNDAESTVFTLDNLKPAPGSRKRFERKGRGIAAGQGATCGFGMRGQKSRSGRPTRAGFEGGQQPLYRRLPKFVGKPTGPGHKKTTYNLIKLDELNALTSGSVANYSSLLEGGHVTKCNPKLPHKVVVGRGDFTAKGITVQANAITGKAREIIESNGGKVEILSPTTGEIITTKE</sequence>
<evidence type="ECO:0000313" key="8">
    <source>
        <dbReference type="Proteomes" id="UP001165082"/>
    </source>
</evidence>
<evidence type="ECO:0000256" key="2">
    <source>
        <dbReference type="ARBA" id="ARBA00022980"/>
    </source>
</evidence>
<evidence type="ECO:0000313" key="7">
    <source>
        <dbReference type="EMBL" id="GMI21282.1"/>
    </source>
</evidence>
<feature type="signal peptide" evidence="5">
    <location>
        <begin position="1"/>
        <end position="16"/>
    </location>
</feature>
<dbReference type="GO" id="GO:0005762">
    <property type="term" value="C:mitochondrial large ribosomal subunit"/>
    <property type="evidence" value="ECO:0007669"/>
    <property type="project" value="TreeGrafter"/>
</dbReference>
<name>A0A9W7L193_9STRA</name>
<dbReference type="GO" id="GO:0006412">
    <property type="term" value="P:translation"/>
    <property type="evidence" value="ECO:0007669"/>
    <property type="project" value="InterPro"/>
</dbReference>
<dbReference type="GO" id="GO:0003735">
    <property type="term" value="F:structural constituent of ribosome"/>
    <property type="evidence" value="ECO:0007669"/>
    <property type="project" value="InterPro"/>
</dbReference>
<dbReference type="HAMAP" id="MF_01341">
    <property type="entry name" value="Ribosomal_uL15"/>
    <property type="match status" value="1"/>
</dbReference>
<feature type="chain" id="PRO_5040880421" description="Large ribosomal subunit protein uL15/eL18 domain-containing protein" evidence="5">
    <location>
        <begin position="17"/>
        <end position="232"/>
    </location>
</feature>
<evidence type="ECO:0000256" key="5">
    <source>
        <dbReference type="SAM" id="SignalP"/>
    </source>
</evidence>
<comment type="similarity">
    <text evidence="1">Belongs to the universal ribosomal protein uL15 family.</text>
</comment>
<dbReference type="PANTHER" id="PTHR12934">
    <property type="entry name" value="50S RIBOSOMAL PROTEIN L15"/>
    <property type="match status" value="1"/>
</dbReference>
<evidence type="ECO:0000256" key="3">
    <source>
        <dbReference type="ARBA" id="ARBA00023274"/>
    </source>
</evidence>
<evidence type="ECO:0000259" key="6">
    <source>
        <dbReference type="Pfam" id="PF00828"/>
    </source>
</evidence>
<organism evidence="7 8">
    <name type="scientific">Triparma retinervis</name>
    <dbReference type="NCBI Taxonomy" id="2557542"/>
    <lineage>
        <taxon>Eukaryota</taxon>
        <taxon>Sar</taxon>
        <taxon>Stramenopiles</taxon>
        <taxon>Ochrophyta</taxon>
        <taxon>Bolidophyceae</taxon>
        <taxon>Parmales</taxon>
        <taxon>Triparmaceae</taxon>
        <taxon>Triparma</taxon>
    </lineage>
</organism>
<feature type="domain" description="Large ribosomal subunit protein uL15/eL18" evidence="6">
    <location>
        <begin position="149"/>
        <end position="218"/>
    </location>
</feature>
<dbReference type="PANTHER" id="PTHR12934:SF11">
    <property type="entry name" value="LARGE RIBOSOMAL SUBUNIT PROTEIN UL15M"/>
    <property type="match status" value="1"/>
</dbReference>
<accession>A0A9W7L193</accession>
<dbReference type="Gene3D" id="3.100.10.10">
    <property type="match status" value="1"/>
</dbReference>
<dbReference type="SUPFAM" id="SSF52080">
    <property type="entry name" value="Ribosomal proteins L15p and L18e"/>
    <property type="match status" value="1"/>
</dbReference>
<dbReference type="EMBL" id="BRXZ01006881">
    <property type="protein sequence ID" value="GMI21282.1"/>
    <property type="molecule type" value="Genomic_DNA"/>
</dbReference>